<sequence length="53" mass="5787">MDATKRCARCGAPGRSAELEHRAVKDSPSRGGADIWLCVNTDACDQRKRRGGR</sequence>
<proteinExistence type="predicted"/>
<accession>A0A6G4WXZ4</accession>
<dbReference type="EMBL" id="JAAKZZ010000113">
    <property type="protein sequence ID" value="NGO69394.1"/>
    <property type="molecule type" value="Genomic_DNA"/>
</dbReference>
<comment type="caution">
    <text evidence="1">The sequence shown here is derived from an EMBL/GenBank/DDBJ whole genome shotgun (WGS) entry which is preliminary data.</text>
</comment>
<gene>
    <name evidence="1" type="ORF">G5C65_13725</name>
</gene>
<dbReference type="AlphaFoldDB" id="A0A6G4WXZ4"/>
<evidence type="ECO:0000313" key="1">
    <source>
        <dbReference type="EMBL" id="NGO69394.1"/>
    </source>
</evidence>
<dbReference type="RefSeq" id="WP_165299084.1">
    <property type="nucleotide sequence ID" value="NZ_JAAKZZ010000113.1"/>
</dbReference>
<reference evidence="1 2" key="1">
    <citation type="submission" date="2020-02" db="EMBL/GenBank/DDBJ databases">
        <title>Whole-genome analyses of novel actinobacteria.</title>
        <authorList>
            <person name="Sahin N."/>
            <person name="Tatar D."/>
        </authorList>
    </citation>
    <scope>NUCLEOTIDE SEQUENCE [LARGE SCALE GENOMIC DNA]</scope>
    <source>
        <strain evidence="1 2">SB3404</strain>
    </source>
</reference>
<protein>
    <submittedName>
        <fullName evidence="1">Uncharacterized protein</fullName>
    </submittedName>
</protein>
<dbReference type="Proteomes" id="UP000477722">
    <property type="component" value="Unassembled WGS sequence"/>
</dbReference>
<keyword evidence="2" id="KW-1185">Reference proteome</keyword>
<evidence type="ECO:0000313" key="2">
    <source>
        <dbReference type="Proteomes" id="UP000477722"/>
    </source>
</evidence>
<name>A0A6G4WXZ4_9ACTN</name>
<organism evidence="1 2">
    <name type="scientific">Streptomyces boncukensis</name>
    <dbReference type="NCBI Taxonomy" id="2711219"/>
    <lineage>
        <taxon>Bacteria</taxon>
        <taxon>Bacillati</taxon>
        <taxon>Actinomycetota</taxon>
        <taxon>Actinomycetes</taxon>
        <taxon>Kitasatosporales</taxon>
        <taxon>Streptomycetaceae</taxon>
        <taxon>Streptomyces</taxon>
    </lineage>
</organism>